<evidence type="ECO:0000256" key="15">
    <source>
        <dbReference type="SAM" id="Phobius"/>
    </source>
</evidence>
<dbReference type="GO" id="GO:0005524">
    <property type="term" value="F:ATP binding"/>
    <property type="evidence" value="ECO:0007669"/>
    <property type="project" value="UniProtKB-KW"/>
</dbReference>
<keyword evidence="14" id="KW-0325">Glycoprotein</keyword>
<dbReference type="Gene3D" id="1.10.510.10">
    <property type="entry name" value="Transferase(Phosphotransferase) domain 1"/>
    <property type="match status" value="1"/>
</dbReference>
<dbReference type="GO" id="GO:0043235">
    <property type="term" value="C:receptor complex"/>
    <property type="evidence" value="ECO:0007669"/>
    <property type="project" value="TreeGrafter"/>
</dbReference>
<keyword evidence="11 15" id="KW-0472">Membrane</keyword>
<keyword evidence="13" id="KW-0675">Receptor</keyword>
<organism evidence="19 20">
    <name type="scientific">Popillia japonica</name>
    <name type="common">Japanese beetle</name>
    <dbReference type="NCBI Taxonomy" id="7064"/>
    <lineage>
        <taxon>Eukaryota</taxon>
        <taxon>Metazoa</taxon>
        <taxon>Ecdysozoa</taxon>
        <taxon>Arthropoda</taxon>
        <taxon>Hexapoda</taxon>
        <taxon>Insecta</taxon>
        <taxon>Pterygota</taxon>
        <taxon>Neoptera</taxon>
        <taxon>Endopterygota</taxon>
        <taxon>Coleoptera</taxon>
        <taxon>Polyphaga</taxon>
        <taxon>Scarabaeiformia</taxon>
        <taxon>Scarabaeidae</taxon>
        <taxon>Rutelinae</taxon>
        <taxon>Popillia</taxon>
    </lineage>
</organism>
<dbReference type="Pfam" id="PF02019">
    <property type="entry name" value="WIF"/>
    <property type="match status" value="1"/>
</dbReference>
<evidence type="ECO:0000256" key="7">
    <source>
        <dbReference type="ARBA" id="ARBA00022741"/>
    </source>
</evidence>
<evidence type="ECO:0000256" key="16">
    <source>
        <dbReference type="SAM" id="SignalP"/>
    </source>
</evidence>
<evidence type="ECO:0000313" key="20">
    <source>
        <dbReference type="Proteomes" id="UP001458880"/>
    </source>
</evidence>
<dbReference type="InterPro" id="IPR038677">
    <property type="entry name" value="WIF_sf"/>
</dbReference>
<evidence type="ECO:0000256" key="14">
    <source>
        <dbReference type="ARBA" id="ARBA00023180"/>
    </source>
</evidence>
<feature type="domain" description="WIF" evidence="18">
    <location>
        <begin position="28"/>
        <end position="157"/>
    </location>
</feature>
<feature type="chain" id="PRO_5043688100" description="receptor protein-tyrosine kinase" evidence="16">
    <location>
        <begin position="20"/>
        <end position="546"/>
    </location>
</feature>
<dbReference type="GO" id="GO:0007409">
    <property type="term" value="P:axonogenesis"/>
    <property type="evidence" value="ECO:0007669"/>
    <property type="project" value="TreeGrafter"/>
</dbReference>
<dbReference type="PROSITE" id="PS50011">
    <property type="entry name" value="PROTEIN_KINASE_DOM"/>
    <property type="match status" value="1"/>
</dbReference>
<dbReference type="Proteomes" id="UP001458880">
    <property type="component" value="Unassembled WGS sequence"/>
</dbReference>
<evidence type="ECO:0000256" key="2">
    <source>
        <dbReference type="ARBA" id="ARBA00011902"/>
    </source>
</evidence>
<gene>
    <name evidence="19" type="ORF">QE152_g422</name>
</gene>
<evidence type="ECO:0000256" key="3">
    <source>
        <dbReference type="ARBA" id="ARBA00022553"/>
    </source>
</evidence>
<accession>A0AAW1NIB6</accession>
<keyword evidence="4" id="KW-0808">Transferase</keyword>
<evidence type="ECO:0000256" key="10">
    <source>
        <dbReference type="ARBA" id="ARBA00022989"/>
    </source>
</evidence>
<evidence type="ECO:0000256" key="9">
    <source>
        <dbReference type="ARBA" id="ARBA00022840"/>
    </source>
</evidence>
<evidence type="ECO:0000256" key="4">
    <source>
        <dbReference type="ARBA" id="ARBA00022679"/>
    </source>
</evidence>
<dbReference type="SUPFAM" id="SSF56112">
    <property type="entry name" value="Protein kinase-like (PK-like)"/>
    <property type="match status" value="1"/>
</dbReference>
<protein>
    <recommendedName>
        <fullName evidence="2">receptor protein-tyrosine kinase</fullName>
        <ecNumber evidence="2">2.7.10.1</ecNumber>
    </recommendedName>
</protein>
<dbReference type="Gene3D" id="2.60.40.2170">
    <property type="entry name" value="Wnt, WIF domain"/>
    <property type="match status" value="1"/>
</dbReference>
<evidence type="ECO:0000256" key="12">
    <source>
        <dbReference type="ARBA" id="ARBA00023137"/>
    </source>
</evidence>
<feature type="transmembrane region" description="Helical" evidence="15">
    <location>
        <begin position="182"/>
        <end position="206"/>
    </location>
</feature>
<keyword evidence="5 15" id="KW-0812">Transmembrane</keyword>
<comment type="caution">
    <text evidence="19">The sequence shown here is derived from an EMBL/GenBank/DDBJ whole genome shotgun (WGS) entry which is preliminary data.</text>
</comment>
<dbReference type="GO" id="GO:0005886">
    <property type="term" value="C:plasma membrane"/>
    <property type="evidence" value="ECO:0007669"/>
    <property type="project" value="UniProtKB-SubCell"/>
</dbReference>
<evidence type="ECO:0000256" key="11">
    <source>
        <dbReference type="ARBA" id="ARBA00023136"/>
    </source>
</evidence>
<dbReference type="GO" id="GO:0004714">
    <property type="term" value="F:transmembrane receptor protein tyrosine kinase activity"/>
    <property type="evidence" value="ECO:0007669"/>
    <property type="project" value="UniProtKB-EC"/>
</dbReference>
<evidence type="ECO:0000256" key="1">
    <source>
        <dbReference type="ARBA" id="ARBA00004162"/>
    </source>
</evidence>
<dbReference type="InterPro" id="IPR050122">
    <property type="entry name" value="RTK"/>
</dbReference>
<feature type="domain" description="Protein kinase" evidence="17">
    <location>
        <begin position="271"/>
        <end position="539"/>
    </location>
</feature>
<keyword evidence="3" id="KW-0597">Phosphoprotein</keyword>
<sequence length="546" mass="61998">MYTNLVCKFCLYIWWSVSGDFVNSYMNMYLNSDEVQKLLGLDMELYYVTNGKINDFALNFVVPVPPKVDALHFTWESLSGRPLPYTINVDISNPLALGTPKLNISDTGMIPTITQIFSVSLPCSGVVVAEVNIVLTVNITSPNSNVTSLTFRRKKICRKIESLSNTHVLVDNISYNSNSVNIFYIAVGCAGFLIATLAFCVVVSYVKGKKDRRDPSDNQAHMTYVTNAARNPNSTSSYGSFRRMPSYSLIDERSKDLQERIAELTIQRCRVRLNSVILEGTFGRVYLGSYSEENGAEEEVLVKTVTDHASQIQISLLLQEGMFMYSLNHKNILTILGVSIEDQTAPFLLYPYHSYKNLKVFLQKCKLNSEGVAHTLTTQEVVDMALQIIQAMQYLHKKHLWHKDLAARNCVVDDKLKIKVTDNALSRDLFPSDYHCLGDNENRPIKWMAIESLLQKGFSPCSDVWSFGVLLWELTTLAQQPYVEIDPFEMAAYLKDGYRLAQPINCPDELFAVMAYCWAMNPEERPTFTQLQVCLQEFYAQLIRYV</sequence>
<evidence type="ECO:0000259" key="18">
    <source>
        <dbReference type="PROSITE" id="PS50814"/>
    </source>
</evidence>
<dbReference type="InterPro" id="IPR011009">
    <property type="entry name" value="Kinase-like_dom_sf"/>
</dbReference>
<keyword evidence="10 15" id="KW-1133">Transmembrane helix</keyword>
<dbReference type="GO" id="GO:0007169">
    <property type="term" value="P:cell surface receptor protein tyrosine kinase signaling pathway"/>
    <property type="evidence" value="ECO:0007669"/>
    <property type="project" value="TreeGrafter"/>
</dbReference>
<reference evidence="19 20" key="1">
    <citation type="journal article" date="2024" name="BMC Genomics">
        <title>De novo assembly and annotation of Popillia japonica's genome with initial clues to its potential as an invasive pest.</title>
        <authorList>
            <person name="Cucini C."/>
            <person name="Boschi S."/>
            <person name="Funari R."/>
            <person name="Cardaioli E."/>
            <person name="Iannotti N."/>
            <person name="Marturano G."/>
            <person name="Paoli F."/>
            <person name="Bruttini M."/>
            <person name="Carapelli A."/>
            <person name="Frati F."/>
            <person name="Nardi F."/>
        </authorList>
    </citation>
    <scope>NUCLEOTIDE SEQUENCE [LARGE SCALE GENOMIC DNA]</scope>
    <source>
        <strain evidence="19">DMR45628</strain>
    </source>
</reference>
<dbReference type="InterPro" id="IPR008266">
    <property type="entry name" value="Tyr_kinase_AS"/>
</dbReference>
<dbReference type="EMBL" id="JASPKY010000003">
    <property type="protein sequence ID" value="KAK9758529.1"/>
    <property type="molecule type" value="Genomic_DNA"/>
</dbReference>
<evidence type="ECO:0000259" key="17">
    <source>
        <dbReference type="PROSITE" id="PS50011"/>
    </source>
</evidence>
<dbReference type="PROSITE" id="PS50814">
    <property type="entry name" value="WIF"/>
    <property type="match status" value="1"/>
</dbReference>
<evidence type="ECO:0000256" key="5">
    <source>
        <dbReference type="ARBA" id="ARBA00022692"/>
    </source>
</evidence>
<dbReference type="InterPro" id="IPR001245">
    <property type="entry name" value="Ser-Thr/Tyr_kinase_cat_dom"/>
</dbReference>
<dbReference type="PANTHER" id="PTHR24416">
    <property type="entry name" value="TYROSINE-PROTEIN KINASE RECEPTOR"/>
    <property type="match status" value="1"/>
</dbReference>
<keyword evidence="20" id="KW-1185">Reference proteome</keyword>
<dbReference type="PANTHER" id="PTHR24416:SF349">
    <property type="entry name" value="TYROSINE-PROTEIN KINASE RYK"/>
    <property type="match status" value="1"/>
</dbReference>
<dbReference type="PROSITE" id="PS00109">
    <property type="entry name" value="PROTEIN_KINASE_TYR"/>
    <property type="match status" value="1"/>
</dbReference>
<dbReference type="EC" id="2.7.10.1" evidence="2"/>
<dbReference type="FunFam" id="3.30.200.20:FF:000502">
    <property type="entry name" value="Tyrosine-protein kinase Drl"/>
    <property type="match status" value="1"/>
</dbReference>
<comment type="subcellular location">
    <subcellularLocation>
        <location evidence="1">Cell membrane</location>
        <topology evidence="1">Single-pass membrane protein</topology>
    </subcellularLocation>
</comment>
<feature type="signal peptide" evidence="16">
    <location>
        <begin position="1"/>
        <end position="19"/>
    </location>
</feature>
<dbReference type="FunFam" id="1.10.510.10:FF:000165">
    <property type="entry name" value="Tyrosine-protein kinase RYK"/>
    <property type="match status" value="1"/>
</dbReference>
<evidence type="ECO:0000256" key="8">
    <source>
        <dbReference type="ARBA" id="ARBA00022777"/>
    </source>
</evidence>
<keyword evidence="8" id="KW-0418">Kinase</keyword>
<evidence type="ECO:0000256" key="6">
    <source>
        <dbReference type="ARBA" id="ARBA00022729"/>
    </source>
</evidence>
<dbReference type="Pfam" id="PF07714">
    <property type="entry name" value="PK_Tyr_Ser-Thr"/>
    <property type="match status" value="1"/>
</dbReference>
<proteinExistence type="predicted"/>
<name>A0AAW1NIB6_POPJA</name>
<dbReference type="Gene3D" id="3.30.200.20">
    <property type="entry name" value="Phosphorylase Kinase, domain 1"/>
    <property type="match status" value="1"/>
</dbReference>
<evidence type="ECO:0000256" key="13">
    <source>
        <dbReference type="ARBA" id="ARBA00023170"/>
    </source>
</evidence>
<dbReference type="InterPro" id="IPR003306">
    <property type="entry name" value="WIF"/>
</dbReference>
<keyword evidence="12" id="KW-0829">Tyrosine-protein kinase</keyword>
<evidence type="ECO:0000313" key="19">
    <source>
        <dbReference type="EMBL" id="KAK9758529.1"/>
    </source>
</evidence>
<dbReference type="InterPro" id="IPR000719">
    <property type="entry name" value="Prot_kinase_dom"/>
</dbReference>
<dbReference type="CDD" id="cd05043">
    <property type="entry name" value="PTK_Ryk"/>
    <property type="match status" value="1"/>
</dbReference>
<dbReference type="SMART" id="SM00469">
    <property type="entry name" value="WIF"/>
    <property type="match status" value="1"/>
</dbReference>
<keyword evidence="6 16" id="KW-0732">Signal</keyword>
<dbReference type="GO" id="GO:0051897">
    <property type="term" value="P:positive regulation of phosphatidylinositol 3-kinase/protein kinase B signal transduction"/>
    <property type="evidence" value="ECO:0007669"/>
    <property type="project" value="TreeGrafter"/>
</dbReference>
<dbReference type="AlphaFoldDB" id="A0AAW1NIB6"/>
<keyword evidence="7" id="KW-0547">Nucleotide-binding</keyword>
<keyword evidence="9" id="KW-0067">ATP-binding</keyword>
<dbReference type="GO" id="GO:0010976">
    <property type="term" value="P:positive regulation of neuron projection development"/>
    <property type="evidence" value="ECO:0007669"/>
    <property type="project" value="TreeGrafter"/>
</dbReference>